<evidence type="ECO:0000313" key="2">
    <source>
        <dbReference type="Proteomes" id="UP000812287"/>
    </source>
</evidence>
<proteinExistence type="predicted"/>
<dbReference type="RefSeq" id="XP_043045296.1">
    <property type="nucleotide sequence ID" value="XM_043180296.1"/>
</dbReference>
<name>A0A9P7W5S6_9AGAR</name>
<dbReference type="GO" id="GO:0003676">
    <property type="term" value="F:nucleic acid binding"/>
    <property type="evidence" value="ECO:0007669"/>
    <property type="project" value="InterPro"/>
</dbReference>
<organism evidence="1 2">
    <name type="scientific">Guyanagaster necrorhizus</name>
    <dbReference type="NCBI Taxonomy" id="856835"/>
    <lineage>
        <taxon>Eukaryota</taxon>
        <taxon>Fungi</taxon>
        <taxon>Dikarya</taxon>
        <taxon>Basidiomycota</taxon>
        <taxon>Agaricomycotina</taxon>
        <taxon>Agaricomycetes</taxon>
        <taxon>Agaricomycetidae</taxon>
        <taxon>Agaricales</taxon>
        <taxon>Marasmiineae</taxon>
        <taxon>Physalacriaceae</taxon>
        <taxon>Guyanagaster</taxon>
    </lineage>
</organism>
<dbReference type="EMBL" id="MU250524">
    <property type="protein sequence ID" value="KAG7451796.1"/>
    <property type="molecule type" value="Genomic_DNA"/>
</dbReference>
<gene>
    <name evidence="1" type="ORF">BT62DRAFT_265733</name>
</gene>
<protein>
    <submittedName>
        <fullName evidence="1">Uncharacterized protein</fullName>
    </submittedName>
</protein>
<dbReference type="OrthoDB" id="2875100at2759"/>
<keyword evidence="2" id="KW-1185">Reference proteome</keyword>
<dbReference type="GeneID" id="66102592"/>
<dbReference type="InterPro" id="IPR035979">
    <property type="entry name" value="RBD_domain_sf"/>
</dbReference>
<reference evidence="1" key="1">
    <citation type="submission" date="2020-11" db="EMBL/GenBank/DDBJ databases">
        <title>Adaptations for nitrogen fixation in a non-lichenized fungal sporocarp promotes dispersal by wood-feeding termites.</title>
        <authorList>
            <consortium name="DOE Joint Genome Institute"/>
            <person name="Koch R.A."/>
            <person name="Yoon G."/>
            <person name="Arayal U."/>
            <person name="Lail K."/>
            <person name="Amirebrahimi M."/>
            <person name="Labutti K."/>
            <person name="Lipzen A."/>
            <person name="Riley R."/>
            <person name="Barry K."/>
            <person name="Henrissat B."/>
            <person name="Grigoriev I.V."/>
            <person name="Herr J.R."/>
            <person name="Aime M.C."/>
        </authorList>
    </citation>
    <scope>NUCLEOTIDE SEQUENCE</scope>
    <source>
        <strain evidence="1">MCA 3950</strain>
    </source>
</reference>
<sequence length="272" mass="30968">MLFRFFDEGMASRCISRSNSLYQLSLDLPSPAVTTRDVALLGVYNLSRTLLLKNLPSDLDETKLKEILSRQDGLETWRFFPSENEAVARFLDVHSAFETRTECQKAGMSASFPNTSGSYMFPEWFPEGEDGLAFVETRLEVSDIQDFDALLVARSWISKYEESSPACLIFTSFHKYRKVLTMQFVTTEIARNFFEAFSTDAQGQGMRLSLVKNRDPLSRGMITAVGLGAQRTVRLKLSGQGPRLRRKEEYFYFFCQFGAVSGSFRCVFRLSV</sequence>
<accession>A0A9P7W5S6</accession>
<dbReference type="SUPFAM" id="SSF54928">
    <property type="entry name" value="RNA-binding domain, RBD"/>
    <property type="match status" value="1"/>
</dbReference>
<evidence type="ECO:0000313" key="1">
    <source>
        <dbReference type="EMBL" id="KAG7451796.1"/>
    </source>
</evidence>
<dbReference type="Proteomes" id="UP000812287">
    <property type="component" value="Unassembled WGS sequence"/>
</dbReference>
<dbReference type="AlphaFoldDB" id="A0A9P7W5S6"/>
<comment type="caution">
    <text evidence="1">The sequence shown here is derived from an EMBL/GenBank/DDBJ whole genome shotgun (WGS) entry which is preliminary data.</text>
</comment>